<protein>
    <submittedName>
        <fullName evidence="2">Uncharacterized protein</fullName>
    </submittedName>
</protein>
<reference evidence="2 3" key="1">
    <citation type="submission" date="2023-10" db="EMBL/GenBank/DDBJ databases">
        <title>Draft genome sequence of Xylaria bambusicola isolate GMP-LS, the root and basal stem rot pathogen of sugarcane in Indonesia.</title>
        <authorList>
            <person name="Selvaraj P."/>
            <person name="Muralishankar V."/>
            <person name="Muruganantham S."/>
            <person name="Sp S."/>
            <person name="Haryani S."/>
            <person name="Lau K.J.X."/>
            <person name="Naqvi N.I."/>
        </authorList>
    </citation>
    <scope>NUCLEOTIDE SEQUENCE [LARGE SCALE GENOMIC DNA]</scope>
    <source>
        <strain evidence="2">GMP-LS</strain>
    </source>
</reference>
<keyword evidence="3" id="KW-1185">Reference proteome</keyword>
<accession>A0AAN7UJC9</accession>
<evidence type="ECO:0000313" key="2">
    <source>
        <dbReference type="EMBL" id="KAK5626141.1"/>
    </source>
</evidence>
<name>A0AAN7UJC9_9PEZI</name>
<comment type="caution">
    <text evidence="2">The sequence shown here is derived from an EMBL/GenBank/DDBJ whole genome shotgun (WGS) entry which is preliminary data.</text>
</comment>
<dbReference type="EMBL" id="JAWHQM010000003">
    <property type="protein sequence ID" value="KAK5626141.1"/>
    <property type="molecule type" value="Genomic_DNA"/>
</dbReference>
<gene>
    <name evidence="2" type="ORF">RRF57_001856</name>
</gene>
<feature type="region of interest" description="Disordered" evidence="1">
    <location>
        <begin position="22"/>
        <end position="44"/>
    </location>
</feature>
<proteinExistence type="predicted"/>
<evidence type="ECO:0000256" key="1">
    <source>
        <dbReference type="SAM" id="MobiDB-lite"/>
    </source>
</evidence>
<dbReference type="Proteomes" id="UP001305414">
    <property type="component" value="Unassembled WGS sequence"/>
</dbReference>
<sequence>MASGMNNYAGGSMNEYAGMHGASIRAGPSRSTTRFSGAVRNPEHADLWDQISDEHRSEINDCVSGYHLHGACIIILPRARGVHRTNRPRTV</sequence>
<organism evidence="2 3">
    <name type="scientific">Xylaria bambusicola</name>
    <dbReference type="NCBI Taxonomy" id="326684"/>
    <lineage>
        <taxon>Eukaryota</taxon>
        <taxon>Fungi</taxon>
        <taxon>Dikarya</taxon>
        <taxon>Ascomycota</taxon>
        <taxon>Pezizomycotina</taxon>
        <taxon>Sordariomycetes</taxon>
        <taxon>Xylariomycetidae</taxon>
        <taxon>Xylariales</taxon>
        <taxon>Xylariaceae</taxon>
        <taxon>Xylaria</taxon>
    </lineage>
</organism>
<dbReference type="AlphaFoldDB" id="A0AAN7UJC9"/>
<evidence type="ECO:0000313" key="3">
    <source>
        <dbReference type="Proteomes" id="UP001305414"/>
    </source>
</evidence>